<dbReference type="Proteomes" id="UP000594778">
    <property type="component" value="Chromosome"/>
</dbReference>
<feature type="transmembrane region" description="Helical" evidence="2">
    <location>
        <begin position="71"/>
        <end position="88"/>
    </location>
</feature>
<feature type="transmembrane region" description="Helical" evidence="2">
    <location>
        <begin position="395"/>
        <end position="414"/>
    </location>
</feature>
<feature type="transmembrane region" description="Helical" evidence="2">
    <location>
        <begin position="7"/>
        <end position="29"/>
    </location>
</feature>
<feature type="transmembrane region" description="Helical" evidence="2">
    <location>
        <begin position="146"/>
        <end position="161"/>
    </location>
</feature>
<keyword evidence="2" id="KW-0812">Transmembrane</keyword>
<dbReference type="RefSeq" id="WP_197954829.1">
    <property type="nucleotide sequence ID" value="NZ_CP065668.1"/>
</dbReference>
<evidence type="ECO:0000313" key="4">
    <source>
        <dbReference type="Proteomes" id="UP000594778"/>
    </source>
</evidence>
<feature type="region of interest" description="Disordered" evidence="1">
    <location>
        <begin position="443"/>
        <end position="468"/>
    </location>
</feature>
<proteinExistence type="predicted"/>
<feature type="transmembrane region" description="Helical" evidence="2">
    <location>
        <begin position="368"/>
        <end position="388"/>
    </location>
</feature>
<evidence type="ECO:0000256" key="2">
    <source>
        <dbReference type="SAM" id="Phobius"/>
    </source>
</evidence>
<protein>
    <recommendedName>
        <fullName evidence="5">Glycosyltransferase RgtA/B/C/D-like domain-containing protein</fullName>
    </recommendedName>
</protein>
<name>A0A7T2S1Q4_DELAC</name>
<feature type="transmembrane region" description="Helical" evidence="2">
    <location>
        <begin position="189"/>
        <end position="211"/>
    </location>
</feature>
<evidence type="ECO:0000313" key="3">
    <source>
        <dbReference type="EMBL" id="QPS07274.1"/>
    </source>
</evidence>
<dbReference type="EMBL" id="CP065668">
    <property type="protein sequence ID" value="QPS07274.1"/>
    <property type="molecule type" value="Genomic_DNA"/>
</dbReference>
<keyword evidence="2" id="KW-1133">Transmembrane helix</keyword>
<sequence>MRANKTFSAFFFTLALVYGGWLLIFWPGILGEDSIAILKHVMAPEIHHSGKPAFWFYFIQLLYEKMQLVEIPILLMLFISTLIQARILSWCWNQGLHKTAGFLLVFVSLAPHLVFFSSSLYPDGIYSIAVIGLLFEIWLGAKNRRLSGFALLMIFTTLPFASFARPNGIIFLAPAVFLLFLLDRRSRNLLVAILVTWCGLMIAGTNARFFYSHGSIFPLAIHETINFLQPRAMDLARDKPRISPETMEALAKHRPLEVYIKNYDPDYWDTLTFKADGPQVMKMEKAERRIIIKEFFRYNLWQNFPKFLGSRLNIFMTSALADGGFPSLTYAKHVLQITGSQSTYRKFQLHTSENFATEIFNFSYQHRWILWTPFLGIALLFWAVRVGLQEKDKALLLVAIPMLAQLGGIFTFSIASEYRYLLPFFLLPLILLPIFLSRRAMPGQNNPQRQSTPEQLGYPRASAEAGVP</sequence>
<keyword evidence="2" id="KW-0472">Membrane</keyword>
<feature type="transmembrane region" description="Helical" evidence="2">
    <location>
        <begin position="167"/>
        <end position="182"/>
    </location>
</feature>
<accession>A0A7T2S1Q4</accession>
<evidence type="ECO:0000256" key="1">
    <source>
        <dbReference type="SAM" id="MobiDB-lite"/>
    </source>
</evidence>
<feature type="compositionally biased region" description="Polar residues" evidence="1">
    <location>
        <begin position="443"/>
        <end position="454"/>
    </location>
</feature>
<feature type="transmembrane region" description="Helical" evidence="2">
    <location>
        <begin position="100"/>
        <end position="118"/>
    </location>
</feature>
<evidence type="ECO:0008006" key="5">
    <source>
        <dbReference type="Google" id="ProtNLM"/>
    </source>
</evidence>
<gene>
    <name evidence="3" type="ORF">I6G66_23795</name>
</gene>
<feature type="transmembrane region" description="Helical" evidence="2">
    <location>
        <begin position="420"/>
        <end position="436"/>
    </location>
</feature>
<organism evidence="3 4">
    <name type="scientific">Delftia acidovorans</name>
    <name type="common">Pseudomonas acidovorans</name>
    <name type="synonym">Comamonas acidovorans</name>
    <dbReference type="NCBI Taxonomy" id="80866"/>
    <lineage>
        <taxon>Bacteria</taxon>
        <taxon>Pseudomonadati</taxon>
        <taxon>Pseudomonadota</taxon>
        <taxon>Betaproteobacteria</taxon>
        <taxon>Burkholderiales</taxon>
        <taxon>Comamonadaceae</taxon>
        <taxon>Delftia</taxon>
    </lineage>
</organism>
<dbReference type="AlphaFoldDB" id="A0A7T2S1Q4"/>
<reference evidence="3 4" key="1">
    <citation type="submission" date="2020-12" db="EMBL/GenBank/DDBJ databases">
        <title>FDA dAtabase for Regulatory Grade micrObial Sequences (FDA-ARGOS): Supporting development and validation of Infectious Disease Dx tests.</title>
        <authorList>
            <person name="Sproer C."/>
            <person name="Gronow S."/>
            <person name="Severitt S."/>
            <person name="Schroder I."/>
            <person name="Tallon L."/>
            <person name="Sadzewicz L."/>
            <person name="Zhao X."/>
            <person name="Boylan J."/>
            <person name="Ott S."/>
            <person name="Bowen H."/>
            <person name="Vavikolanu K."/>
            <person name="Mehta A."/>
            <person name="Aluvathingal J."/>
            <person name="Nadendla S."/>
            <person name="Lowell S."/>
            <person name="Myers T."/>
            <person name="Yan Y."/>
            <person name="Sichtig H."/>
        </authorList>
    </citation>
    <scope>NUCLEOTIDE SEQUENCE [LARGE SCALE GENOMIC DNA]</scope>
    <source>
        <strain evidence="3 4">FDAARGOS_909</strain>
    </source>
</reference>
<feature type="transmembrane region" description="Helical" evidence="2">
    <location>
        <begin position="124"/>
        <end position="141"/>
    </location>
</feature>